<accession>A0A1J5Q4V6</accession>
<dbReference type="EMBL" id="MLJW01003960">
    <property type="protein sequence ID" value="OIQ70925.1"/>
    <property type="molecule type" value="Genomic_DNA"/>
</dbReference>
<gene>
    <name evidence="2" type="ORF">GALL_474600</name>
</gene>
<sequence length="185" mass="21420">MTKSLTIDSFSVASSEEVVQLIPMIHRELVGLSHLYPEFRNWFSQKVVPGIFTGERSLLVELREDSIAGVAIIKDDGVEKKLCCLRVSTEFQKKGGVGYRLFERSMEELDTRYPLLSVSEDRFSEFRRIFNHFGYEKAWEYPELYRLGKVELSFNGLLLPIDRDESRPYQNAKIRSAPIYRASVV</sequence>
<comment type="caution">
    <text evidence="2">The sequence shown here is derived from an EMBL/GenBank/DDBJ whole genome shotgun (WGS) entry which is preliminary data.</text>
</comment>
<evidence type="ECO:0000259" key="1">
    <source>
        <dbReference type="PROSITE" id="PS51186"/>
    </source>
</evidence>
<dbReference type="InterPro" id="IPR016181">
    <property type="entry name" value="Acyl_CoA_acyltransferase"/>
</dbReference>
<feature type="domain" description="N-acetyltransferase" evidence="1">
    <location>
        <begin position="19"/>
        <end position="164"/>
    </location>
</feature>
<protein>
    <recommendedName>
        <fullName evidence="1">N-acetyltransferase domain-containing protein</fullName>
    </recommendedName>
</protein>
<dbReference type="InterPro" id="IPR000182">
    <property type="entry name" value="GNAT_dom"/>
</dbReference>
<dbReference type="AlphaFoldDB" id="A0A1J5Q4V6"/>
<organism evidence="2">
    <name type="scientific">mine drainage metagenome</name>
    <dbReference type="NCBI Taxonomy" id="410659"/>
    <lineage>
        <taxon>unclassified sequences</taxon>
        <taxon>metagenomes</taxon>
        <taxon>ecological metagenomes</taxon>
    </lineage>
</organism>
<dbReference type="GO" id="GO:0016747">
    <property type="term" value="F:acyltransferase activity, transferring groups other than amino-acyl groups"/>
    <property type="evidence" value="ECO:0007669"/>
    <property type="project" value="InterPro"/>
</dbReference>
<reference evidence="2" key="1">
    <citation type="submission" date="2016-10" db="EMBL/GenBank/DDBJ databases">
        <title>Sequence of Gallionella enrichment culture.</title>
        <authorList>
            <person name="Poehlein A."/>
            <person name="Muehling M."/>
            <person name="Daniel R."/>
        </authorList>
    </citation>
    <scope>NUCLEOTIDE SEQUENCE</scope>
</reference>
<dbReference type="PROSITE" id="PS51186">
    <property type="entry name" value="GNAT"/>
    <property type="match status" value="1"/>
</dbReference>
<name>A0A1J5Q4V6_9ZZZZ</name>
<dbReference type="SUPFAM" id="SSF55729">
    <property type="entry name" value="Acyl-CoA N-acyltransferases (Nat)"/>
    <property type="match status" value="1"/>
</dbReference>
<evidence type="ECO:0000313" key="2">
    <source>
        <dbReference type="EMBL" id="OIQ70925.1"/>
    </source>
</evidence>
<proteinExistence type="predicted"/>